<organism evidence="1">
    <name type="scientific">marine sediment metagenome</name>
    <dbReference type="NCBI Taxonomy" id="412755"/>
    <lineage>
        <taxon>unclassified sequences</taxon>
        <taxon>metagenomes</taxon>
        <taxon>ecological metagenomes</taxon>
    </lineage>
</organism>
<reference evidence="1" key="1">
    <citation type="journal article" date="2015" name="Nature">
        <title>Complex archaea that bridge the gap between prokaryotes and eukaryotes.</title>
        <authorList>
            <person name="Spang A."/>
            <person name="Saw J.H."/>
            <person name="Jorgensen S.L."/>
            <person name="Zaremba-Niedzwiedzka K."/>
            <person name="Martijn J."/>
            <person name="Lind A.E."/>
            <person name="van Eijk R."/>
            <person name="Schleper C."/>
            <person name="Guy L."/>
            <person name="Ettema T.J."/>
        </authorList>
    </citation>
    <scope>NUCLEOTIDE SEQUENCE</scope>
</reference>
<gene>
    <name evidence="1" type="ORF">LCGC14_1668230</name>
</gene>
<comment type="caution">
    <text evidence="1">The sequence shown here is derived from an EMBL/GenBank/DDBJ whole genome shotgun (WGS) entry which is preliminary data.</text>
</comment>
<dbReference type="EMBL" id="LAZR01014276">
    <property type="protein sequence ID" value="KKM18183.1"/>
    <property type="molecule type" value="Genomic_DNA"/>
</dbReference>
<name>A0A0F9K7X8_9ZZZZ</name>
<feature type="non-terminal residue" evidence="1">
    <location>
        <position position="236"/>
    </location>
</feature>
<sequence>MALTKAVRYSGAPNYRPSGQVVTLPGISIFTMPSAIPDELDFYDIDTIQRYPLGTKLEIGDNTFRYIEFGGTTKAGDLMSAEPPDAAHDDLDPTGAGTGAGVAVGDKIISFADSLTFVVDEYAGGYMVIEADTGVGYAYLIEANEVAAGATGALFRIQLGLAIALDATSDVKLIKSRFKELLIIPTSIDAVPVGISVGVGADGSFGWMATKGPWCVLTSGTVLIGEHVRAAGVTTA</sequence>
<accession>A0A0F9K7X8</accession>
<protein>
    <submittedName>
        <fullName evidence="1">Uncharacterized protein</fullName>
    </submittedName>
</protein>
<dbReference type="AlphaFoldDB" id="A0A0F9K7X8"/>
<proteinExistence type="predicted"/>
<evidence type="ECO:0000313" key="1">
    <source>
        <dbReference type="EMBL" id="KKM18183.1"/>
    </source>
</evidence>